<dbReference type="PANTHER" id="PTHR30548:SF2">
    <property type="entry name" value="2-HYDROXYACYL-COA DEHYDRATASE,D-COMPONENT"/>
    <property type="match status" value="1"/>
</dbReference>
<dbReference type="InterPro" id="IPR010327">
    <property type="entry name" value="FldB/FldC_alpha/beta"/>
</dbReference>
<gene>
    <name evidence="2" type="ORF">SAMN02745216_02756</name>
</gene>
<proteinExistence type="inferred from homology"/>
<evidence type="ECO:0000256" key="1">
    <source>
        <dbReference type="ARBA" id="ARBA00005806"/>
    </source>
</evidence>
<dbReference type="Gene3D" id="3.40.50.11890">
    <property type="match status" value="1"/>
</dbReference>
<name>A0A1M6P462_9BACT</name>
<evidence type="ECO:0000313" key="2">
    <source>
        <dbReference type="EMBL" id="SHK02757.1"/>
    </source>
</evidence>
<dbReference type="Proteomes" id="UP000183994">
    <property type="component" value="Unassembled WGS sequence"/>
</dbReference>
<protein>
    <submittedName>
        <fullName evidence="2">Benzoyl-CoA reductase/2-hydroxyglutaryl-CoA dehydratase subunit, BcrC/BadD/HgdB</fullName>
    </submittedName>
</protein>
<comment type="similarity">
    <text evidence="1">Belongs to the FldB/FldC dehydratase alpha/beta subunit family.</text>
</comment>
<dbReference type="AlphaFoldDB" id="A0A1M6P462"/>
<dbReference type="PANTHER" id="PTHR30548">
    <property type="entry name" value="2-HYDROXYGLUTARYL-COA DEHYDRATASE, D-COMPONENT-RELATED"/>
    <property type="match status" value="1"/>
</dbReference>
<organism evidence="2 3">
    <name type="scientific">Desulfatibacillum alkenivorans DSM 16219</name>
    <dbReference type="NCBI Taxonomy" id="1121393"/>
    <lineage>
        <taxon>Bacteria</taxon>
        <taxon>Pseudomonadati</taxon>
        <taxon>Thermodesulfobacteriota</taxon>
        <taxon>Desulfobacteria</taxon>
        <taxon>Desulfobacterales</taxon>
        <taxon>Desulfatibacillaceae</taxon>
        <taxon>Desulfatibacillum</taxon>
    </lineage>
</organism>
<sequence>MRKEYTEYPFDWALHSLFSNAAKAINGTPKEYDRIMSRIGDMKDLADFVFGHGDPGALFMKGFSQYTEAITTAHAKGRKLAFTTFCQSPAIFWAMDIVPIVLEPMTVLGNLVRKGGTAEFMDFCVEAGFTETSCSSQRGALGAYLKGLAEKPDFVAIDTGGICDTNANSFTFAASYLDIPFYQINYPPTLTDQRAADYHRADYRNFIKFLEEQTGNKLDEDKLRAVMQEIEVQDDLICEIQELQRLRPNPVPVIFNLFIYALRFTMAGMEPCTTMLRACLEAAKKNAAKGVSGLSSQDEKTRALFVYIDHYATNIPLWTFMDEMGIAHLGCILTKYYQDKVFYSNGDGYHLDTADLDSMIDTLAEQNSRLPMVKQIRGPYDAPDMWLEEAMYLKDSMNADFAVYSGTPGCRNTWGMLKLLAKKLEDAGLPTLVINADAFDERVESWEATRHRFEEFLELRRLI</sequence>
<dbReference type="Pfam" id="PF06050">
    <property type="entry name" value="HGD-D"/>
    <property type="match status" value="1"/>
</dbReference>
<dbReference type="OrthoDB" id="5415004at2"/>
<keyword evidence="3" id="KW-1185">Reference proteome</keyword>
<dbReference type="EMBL" id="FQZU01000016">
    <property type="protein sequence ID" value="SHK02757.1"/>
    <property type="molecule type" value="Genomic_DNA"/>
</dbReference>
<dbReference type="RefSeq" id="WP_073476720.1">
    <property type="nucleotide sequence ID" value="NZ_FQZU01000016.1"/>
</dbReference>
<dbReference type="STRING" id="1121393.SAMN02745216_02756"/>
<dbReference type="Gene3D" id="3.40.50.11900">
    <property type="match status" value="1"/>
</dbReference>
<evidence type="ECO:0000313" key="3">
    <source>
        <dbReference type="Proteomes" id="UP000183994"/>
    </source>
</evidence>
<reference evidence="3" key="1">
    <citation type="submission" date="2016-11" db="EMBL/GenBank/DDBJ databases">
        <authorList>
            <person name="Varghese N."/>
            <person name="Submissions S."/>
        </authorList>
    </citation>
    <scope>NUCLEOTIDE SEQUENCE [LARGE SCALE GENOMIC DNA]</scope>
    <source>
        <strain evidence="3">DSM 16219</strain>
    </source>
</reference>
<accession>A0A1M6P462</accession>